<feature type="region of interest" description="Disordered" evidence="5">
    <location>
        <begin position="1"/>
        <end position="23"/>
    </location>
</feature>
<evidence type="ECO:0000256" key="1">
    <source>
        <dbReference type="ARBA" id="ARBA00004167"/>
    </source>
</evidence>
<dbReference type="InterPro" id="IPR026264">
    <property type="entry name" value="VirB8/PtlE"/>
</dbReference>
<feature type="transmembrane region" description="Helical" evidence="6">
    <location>
        <begin position="51"/>
        <end position="73"/>
    </location>
</feature>
<gene>
    <name evidence="8" type="ORF">D0T92_03995</name>
</gene>
<accession>A0A5J6PXZ7</accession>
<dbReference type="CDD" id="cd16424">
    <property type="entry name" value="VirB8"/>
    <property type="match status" value="1"/>
</dbReference>
<dbReference type="OrthoDB" id="9816242at2"/>
<dbReference type="KEGG" id="nzl:D0T92_03995"/>
<dbReference type="GO" id="GO:0030255">
    <property type="term" value="P:protein secretion by the type IV secretion system"/>
    <property type="evidence" value="ECO:0007669"/>
    <property type="project" value="InterPro"/>
</dbReference>
<proteinExistence type="predicted"/>
<evidence type="ECO:0000256" key="2">
    <source>
        <dbReference type="ARBA" id="ARBA00022692"/>
    </source>
</evidence>
<evidence type="ECO:0000256" key="6">
    <source>
        <dbReference type="SAM" id="Phobius"/>
    </source>
</evidence>
<feature type="domain" description="Bacterial virulence protein VirB8" evidence="7">
    <location>
        <begin position="34"/>
        <end position="240"/>
    </location>
</feature>
<dbReference type="InterPro" id="IPR007430">
    <property type="entry name" value="VirB8"/>
</dbReference>
<keyword evidence="4 6" id="KW-0472">Membrane</keyword>
<keyword evidence="3 6" id="KW-1133">Transmembrane helix</keyword>
<keyword evidence="2 6" id="KW-0812">Transmembrane</keyword>
<dbReference type="InterPro" id="IPR032710">
    <property type="entry name" value="NTF2-like_dom_sf"/>
</dbReference>
<dbReference type="RefSeq" id="WP_151050433.1">
    <property type="nucleotide sequence ID" value="NZ_CP031700.1"/>
</dbReference>
<dbReference type="Gene3D" id="3.10.450.230">
    <property type="entry name" value="VirB8 protein"/>
    <property type="match status" value="1"/>
</dbReference>
<dbReference type="PIRSF" id="PIRSF003299">
    <property type="entry name" value="VirB8_PtlE"/>
    <property type="match status" value="1"/>
</dbReference>
<dbReference type="SUPFAM" id="SSF54427">
    <property type="entry name" value="NTF2-like"/>
    <property type="match status" value="1"/>
</dbReference>
<reference evidence="8 9" key="1">
    <citation type="submission" date="2018-08" db="EMBL/GenBank/DDBJ databases">
        <title>Neisseria zalophi ATCC BAA-2455 complete genome.</title>
        <authorList>
            <person name="Veseli I.A."/>
            <person name="Buttler R."/>
            <person name="Mascarenhas dos Santos A.C."/>
            <person name="Pombert J.-F."/>
        </authorList>
    </citation>
    <scope>NUCLEOTIDE SEQUENCE [LARGE SCALE GENOMIC DNA]</scope>
    <source>
        <strain evidence="8 9">ATCC BAA-2455</strain>
    </source>
</reference>
<keyword evidence="9" id="KW-1185">Reference proteome</keyword>
<dbReference type="Pfam" id="PF04335">
    <property type="entry name" value="VirB8"/>
    <property type="match status" value="1"/>
</dbReference>
<evidence type="ECO:0000313" key="9">
    <source>
        <dbReference type="Proteomes" id="UP000325713"/>
    </source>
</evidence>
<evidence type="ECO:0000313" key="8">
    <source>
        <dbReference type="EMBL" id="QEY25782.1"/>
    </source>
</evidence>
<comment type="subcellular location">
    <subcellularLocation>
        <location evidence="1">Membrane</location>
        <topology evidence="1">Single-pass membrane protein</topology>
    </subcellularLocation>
</comment>
<dbReference type="Proteomes" id="UP000325713">
    <property type="component" value="Chromosome"/>
</dbReference>
<feature type="compositionally biased region" description="Basic and acidic residues" evidence="5">
    <location>
        <begin position="14"/>
        <end position="23"/>
    </location>
</feature>
<protein>
    <submittedName>
        <fullName evidence="8">Type IV secretion system protein</fullName>
    </submittedName>
</protein>
<organism evidence="8 9">
    <name type="scientific">Neisseria zalophi</name>
    <dbReference type="NCBI Taxonomy" id="640030"/>
    <lineage>
        <taxon>Bacteria</taxon>
        <taxon>Pseudomonadati</taxon>
        <taxon>Pseudomonadota</taxon>
        <taxon>Betaproteobacteria</taxon>
        <taxon>Neisseriales</taxon>
        <taxon>Neisseriaceae</taxon>
        <taxon>Neisseria</taxon>
    </lineage>
</organism>
<evidence type="ECO:0000256" key="4">
    <source>
        <dbReference type="ARBA" id="ARBA00023136"/>
    </source>
</evidence>
<dbReference type="EMBL" id="CP031700">
    <property type="protein sequence ID" value="QEY25782.1"/>
    <property type="molecule type" value="Genomic_DNA"/>
</dbReference>
<dbReference type="AlphaFoldDB" id="A0A5J6PXZ7"/>
<evidence type="ECO:0000256" key="3">
    <source>
        <dbReference type="ARBA" id="ARBA00022989"/>
    </source>
</evidence>
<evidence type="ECO:0000256" key="5">
    <source>
        <dbReference type="SAM" id="MobiDB-lite"/>
    </source>
</evidence>
<dbReference type="GO" id="GO:0016020">
    <property type="term" value="C:membrane"/>
    <property type="evidence" value="ECO:0007669"/>
    <property type="project" value="UniProtKB-SubCell"/>
</dbReference>
<sequence length="245" mass="27675">MGLFRKKDKVRKTNTKEQKPKTPYKESIDFIKAAKEFEKSENDNIRKREKIAWVVAGAAGLITVASVFAVAAMQPLVRVEPYIMLVDMNTGKTNVITTLDHKTLSNNKELNKHFLGSYVKNREGYDWYTIQTTYDTVIAMSGPQEQAQFTKPFQDEVGPDKVLADKYRVKVDINSISFVGETAQVRFTKTTLPVTPSSGDAPATQHLIATIAYHYANPPLNEEEREYNPTGFIVDSYQVEVENSQ</sequence>
<evidence type="ECO:0000259" key="7">
    <source>
        <dbReference type="Pfam" id="PF04335"/>
    </source>
</evidence>
<name>A0A5J6PXZ7_9NEIS</name>
<feature type="compositionally biased region" description="Basic residues" evidence="5">
    <location>
        <begin position="1"/>
        <end position="13"/>
    </location>
</feature>